<evidence type="ECO:0000256" key="1">
    <source>
        <dbReference type="ARBA" id="ARBA00023125"/>
    </source>
</evidence>
<protein>
    <submittedName>
        <fullName evidence="5">TetR/AcrR family transcriptional regulator</fullName>
    </submittedName>
</protein>
<feature type="region of interest" description="Disordered" evidence="3">
    <location>
        <begin position="72"/>
        <end position="99"/>
    </location>
</feature>
<feature type="domain" description="HTH tetR-type" evidence="4">
    <location>
        <begin position="6"/>
        <end position="66"/>
    </location>
</feature>
<evidence type="ECO:0000256" key="2">
    <source>
        <dbReference type="PROSITE-ProRule" id="PRU00335"/>
    </source>
</evidence>
<proteinExistence type="predicted"/>
<name>A0A3A9Z8R4_9ACTN</name>
<dbReference type="PANTHER" id="PTHR30328:SF54">
    <property type="entry name" value="HTH-TYPE TRANSCRIPTIONAL REPRESSOR SCO4008"/>
    <property type="match status" value="1"/>
</dbReference>
<feature type="DNA-binding region" description="H-T-H motif" evidence="2">
    <location>
        <begin position="29"/>
        <end position="48"/>
    </location>
</feature>
<dbReference type="InterPro" id="IPR036271">
    <property type="entry name" value="Tet_transcr_reg_TetR-rel_C_sf"/>
</dbReference>
<dbReference type="SUPFAM" id="SSF46689">
    <property type="entry name" value="Homeodomain-like"/>
    <property type="match status" value="1"/>
</dbReference>
<sequence>MPRDTSSTRAALLAAARGEFAAHGIAGARVDRIAEAAGVNKERIYGHFGSKEKLFDAVMEEVLAEVLRLVSPPAPAPRSGEGEQEPGKDAGEGTAPGPGRIAGVGDIGDYVARIYDHHRGNPELMRLILWEALHYGGAREASARRHGHYRAKLEALAAALGREADAEVGRVLLTVCGLGVWPSAVPQLADLVLGPEAAADSDAMRAHVVAVARAAFGPGQGHGRESGGT</sequence>
<dbReference type="PROSITE" id="PS50977">
    <property type="entry name" value="HTH_TETR_2"/>
    <property type="match status" value="1"/>
</dbReference>
<comment type="caution">
    <text evidence="5">The sequence shown here is derived from an EMBL/GenBank/DDBJ whole genome shotgun (WGS) entry which is preliminary data.</text>
</comment>
<reference evidence="5 6" key="1">
    <citation type="journal article" date="2014" name="Int. J. Syst. Evol. Microbiol.">
        <title>Streptomyces hoynatensis sp. nov., isolated from deep marine sediment.</title>
        <authorList>
            <person name="Veyisoglu A."/>
            <person name="Sahin N."/>
        </authorList>
    </citation>
    <scope>NUCLEOTIDE SEQUENCE [LARGE SCALE GENOMIC DNA]</scope>
    <source>
        <strain evidence="5 6">KCTC 29097</strain>
    </source>
</reference>
<dbReference type="GO" id="GO:0006355">
    <property type="term" value="P:regulation of DNA-templated transcription"/>
    <property type="evidence" value="ECO:0007669"/>
    <property type="project" value="UniProtKB-ARBA"/>
</dbReference>
<gene>
    <name evidence="5" type="ORF">D7294_07095</name>
</gene>
<dbReference type="InterPro" id="IPR009057">
    <property type="entry name" value="Homeodomain-like_sf"/>
</dbReference>
<dbReference type="Gene3D" id="1.10.357.10">
    <property type="entry name" value="Tetracycline Repressor, domain 2"/>
    <property type="match status" value="1"/>
</dbReference>
<dbReference type="InterPro" id="IPR001647">
    <property type="entry name" value="HTH_TetR"/>
</dbReference>
<dbReference type="RefSeq" id="WP_120676688.1">
    <property type="nucleotide sequence ID" value="NZ_RBAL01000003.1"/>
</dbReference>
<evidence type="ECO:0000313" key="5">
    <source>
        <dbReference type="EMBL" id="RKN44872.1"/>
    </source>
</evidence>
<accession>A0A3A9Z8R4</accession>
<organism evidence="5 6">
    <name type="scientific">Streptomyces hoynatensis</name>
    <dbReference type="NCBI Taxonomy" id="1141874"/>
    <lineage>
        <taxon>Bacteria</taxon>
        <taxon>Bacillati</taxon>
        <taxon>Actinomycetota</taxon>
        <taxon>Actinomycetes</taxon>
        <taxon>Kitasatosporales</taxon>
        <taxon>Streptomycetaceae</taxon>
        <taxon>Streptomyces</taxon>
    </lineage>
</organism>
<dbReference type="OrthoDB" id="4726108at2"/>
<dbReference type="PRINTS" id="PR00455">
    <property type="entry name" value="HTHTETR"/>
</dbReference>
<dbReference type="Pfam" id="PF17926">
    <property type="entry name" value="TetR_C_21"/>
    <property type="match status" value="1"/>
</dbReference>
<keyword evidence="1 2" id="KW-0238">DNA-binding</keyword>
<dbReference type="EMBL" id="RBAL01000003">
    <property type="protein sequence ID" value="RKN44872.1"/>
    <property type="molecule type" value="Genomic_DNA"/>
</dbReference>
<evidence type="ECO:0000256" key="3">
    <source>
        <dbReference type="SAM" id="MobiDB-lite"/>
    </source>
</evidence>
<dbReference type="SUPFAM" id="SSF48498">
    <property type="entry name" value="Tetracyclin repressor-like, C-terminal domain"/>
    <property type="match status" value="1"/>
</dbReference>
<dbReference type="Pfam" id="PF00440">
    <property type="entry name" value="TetR_N"/>
    <property type="match status" value="1"/>
</dbReference>
<dbReference type="PANTHER" id="PTHR30328">
    <property type="entry name" value="TRANSCRIPTIONAL REPRESSOR"/>
    <property type="match status" value="1"/>
</dbReference>
<evidence type="ECO:0000259" key="4">
    <source>
        <dbReference type="PROSITE" id="PS50977"/>
    </source>
</evidence>
<dbReference type="AlphaFoldDB" id="A0A3A9Z8R4"/>
<dbReference type="InterPro" id="IPR041467">
    <property type="entry name" value="Sco4008_C"/>
</dbReference>
<keyword evidence="6" id="KW-1185">Reference proteome</keyword>
<dbReference type="InterPro" id="IPR050109">
    <property type="entry name" value="HTH-type_TetR-like_transc_reg"/>
</dbReference>
<dbReference type="GO" id="GO:0003677">
    <property type="term" value="F:DNA binding"/>
    <property type="evidence" value="ECO:0007669"/>
    <property type="project" value="UniProtKB-UniRule"/>
</dbReference>
<dbReference type="Proteomes" id="UP000272474">
    <property type="component" value="Unassembled WGS sequence"/>
</dbReference>
<evidence type="ECO:0000313" key="6">
    <source>
        <dbReference type="Proteomes" id="UP000272474"/>
    </source>
</evidence>